<protein>
    <submittedName>
        <fullName evidence="2">Uncharacterized protein</fullName>
    </submittedName>
</protein>
<keyword evidence="1" id="KW-0732">Signal</keyword>
<keyword evidence="3" id="KW-1185">Reference proteome</keyword>
<dbReference type="EMBL" id="QDKL01000001">
    <property type="protein sequence ID" value="RZF23038.1"/>
    <property type="molecule type" value="Genomic_DNA"/>
</dbReference>
<feature type="chain" id="PRO_5046287685" evidence="1">
    <location>
        <begin position="20"/>
        <end position="518"/>
    </location>
</feature>
<dbReference type="RefSeq" id="WP_114705981.1">
    <property type="nucleotide sequence ID" value="NZ_QDKL01000001.1"/>
</dbReference>
<name>A0ABY0IJ98_9BACT</name>
<accession>A0ABY0IJ98</accession>
<evidence type="ECO:0000313" key="2">
    <source>
        <dbReference type="EMBL" id="RZF23038.1"/>
    </source>
</evidence>
<evidence type="ECO:0000313" key="3">
    <source>
        <dbReference type="Proteomes" id="UP000443582"/>
    </source>
</evidence>
<organism evidence="2 3">
    <name type="scientific">Halobacteriovorax vibrionivorans</name>
    <dbReference type="NCBI Taxonomy" id="2152716"/>
    <lineage>
        <taxon>Bacteria</taxon>
        <taxon>Pseudomonadati</taxon>
        <taxon>Bdellovibrionota</taxon>
        <taxon>Bacteriovoracia</taxon>
        <taxon>Bacteriovoracales</taxon>
        <taxon>Halobacteriovoraceae</taxon>
        <taxon>Halobacteriovorax</taxon>
    </lineage>
</organism>
<evidence type="ECO:0000256" key="1">
    <source>
        <dbReference type="SAM" id="SignalP"/>
    </source>
</evidence>
<reference evidence="3" key="1">
    <citation type="journal article" date="2019" name="Int. J. Syst. Evol. Microbiol.">
        <title>Halobacteriovorax valvorus sp. nov., a novel prokaryotic predator isolated from coastal seawater of China.</title>
        <authorList>
            <person name="Chen M.-X."/>
        </authorList>
    </citation>
    <scope>NUCLEOTIDE SEQUENCE [LARGE SCALE GENOMIC DNA]</scope>
    <source>
        <strain evidence="3">BL9</strain>
    </source>
</reference>
<comment type="caution">
    <text evidence="2">The sequence shown here is derived from an EMBL/GenBank/DDBJ whole genome shotgun (WGS) entry which is preliminary data.</text>
</comment>
<feature type="signal peptide" evidence="1">
    <location>
        <begin position="1"/>
        <end position="19"/>
    </location>
</feature>
<sequence>MIKLLISLLFLIFQVSSSALTGSDIIRLKPKNFETKELNSFNFSDIYSDTINLRSSGVKKINKHGNPKAIENAKDKTKKEEMVFFTYGDDKKNKVNKAKPVLRPTVALKNKARKAGGKPKNYKPIIDFSSFIQSAAKRTKAASTFNIKLREFNHKGPSKNNLSDYDLVPSYNLNELLTDAGSSVIKVPIAPDDKFSTFRASVAARGIIRTNFELSARSDTTFDIPVISADYLDKILEKNKIKEETGAHILVDLGSKIDTSTFTGKFKKKIFLNKNFKQIEPGGSFVYELYLDVELGNHLIKYMDFKGKVAQKIIHLVQDEMTYEAPYLLSSKAVNFSVFEENLAAKTLQQMNLDAKSINYFNRDIKPTKVGLNRYKLIAPIREAGFKHYLEVGKETPVFVGFDDIKKIVIPSLEYIDYLKELFQNYADNGACVIQINLDRPLVNFEAYMSSLRPSGSYDFYYMDKDGTVSAEITGLTEKVFVISHDYGILNTKIDSGNGNINYMQSFCTEGLYIIEHI</sequence>
<proteinExistence type="predicted"/>
<gene>
    <name evidence="2" type="ORF">DAY19_04505</name>
</gene>
<dbReference type="Proteomes" id="UP000443582">
    <property type="component" value="Unassembled WGS sequence"/>
</dbReference>